<protein>
    <submittedName>
        <fullName evidence="2">Autotransporter outer membrane beta-barrel domain-containing protein</fullName>
    </submittedName>
</protein>
<evidence type="ECO:0000313" key="2">
    <source>
        <dbReference type="EMBL" id="MBB2494132.1"/>
    </source>
</evidence>
<dbReference type="Gene3D" id="2.40.128.130">
    <property type="entry name" value="Autotransporter beta-domain"/>
    <property type="match status" value="1"/>
</dbReference>
<evidence type="ECO:0000313" key="3">
    <source>
        <dbReference type="Proteomes" id="UP000542720"/>
    </source>
</evidence>
<evidence type="ECO:0000259" key="1">
    <source>
        <dbReference type="Pfam" id="PF03797"/>
    </source>
</evidence>
<proteinExistence type="predicted"/>
<dbReference type="InterPro" id="IPR005546">
    <property type="entry name" value="Autotransporte_beta"/>
</dbReference>
<dbReference type="Proteomes" id="UP000542720">
    <property type="component" value="Unassembled WGS sequence"/>
</dbReference>
<reference evidence="2 3" key="1">
    <citation type="submission" date="2020-08" db="EMBL/GenBank/DDBJ databases">
        <authorList>
            <person name="Kim C.M."/>
        </authorList>
    </citation>
    <scope>NUCLEOTIDE SEQUENCE [LARGE SCALE GENOMIC DNA]</scope>
    <source>
        <strain evidence="2 3">UL070</strain>
    </source>
</reference>
<dbReference type="Pfam" id="PF03797">
    <property type="entry name" value="Autotransporter"/>
    <property type="match status" value="1"/>
</dbReference>
<keyword evidence="3" id="KW-1185">Reference proteome</keyword>
<dbReference type="EMBL" id="JACJUD010000001">
    <property type="protein sequence ID" value="MBB2494132.1"/>
    <property type="molecule type" value="Genomic_DNA"/>
</dbReference>
<sequence length="317" mass="35063">MGMHRRARGMGRCLGGLGLLVALEAQAEPLRLSQVDLEEKVNGVLALMSFSVVPDLASSSLSFNDAQSDNPNLTLVQFGGGATMSDDFPLYLEGSAAYSRYDPRFVLSDGQDSRRVPLKWTTVSATGGIGWDFPLNDEWVVRPIANFSLGYISSDVNLARVFINQRFDRDIEFLDDGHMSVGGLGGSLMLDWERVRPDYEVDLELRYSNIELHNIGGDKAIEGSASAEATNLWARWRAPTGFVALQRPVRYVLEHSYSEYLGDQRGALGFDRLFTVGAGLELDSSAYDVFITRTRLVLRYMWGDNVYGSSLGLAMSF</sequence>
<feature type="domain" description="Autotransporter" evidence="1">
    <location>
        <begin position="59"/>
        <end position="155"/>
    </location>
</feature>
<gene>
    <name evidence="2" type="ORF">H3H51_03810</name>
</gene>
<dbReference type="InterPro" id="IPR036709">
    <property type="entry name" value="Autotransporte_beta_dom_sf"/>
</dbReference>
<comment type="caution">
    <text evidence="2">The sequence shown here is derived from an EMBL/GenBank/DDBJ whole genome shotgun (WGS) entry which is preliminary data.</text>
</comment>
<name>A0A7W4Q8T9_9GAMM</name>
<dbReference type="SUPFAM" id="SSF103515">
    <property type="entry name" value="Autotransporter"/>
    <property type="match status" value="1"/>
</dbReference>
<accession>A0A7W4Q8T9</accession>
<organism evidence="2 3">
    <name type="scientific">Aquipseudomonas ullengensis</name>
    <dbReference type="NCBI Taxonomy" id="2759166"/>
    <lineage>
        <taxon>Bacteria</taxon>
        <taxon>Pseudomonadati</taxon>
        <taxon>Pseudomonadota</taxon>
        <taxon>Gammaproteobacteria</taxon>
        <taxon>Pseudomonadales</taxon>
        <taxon>Pseudomonadaceae</taxon>
        <taxon>Aquipseudomonas</taxon>
    </lineage>
</organism>
<dbReference type="AlphaFoldDB" id="A0A7W4Q8T9"/>